<dbReference type="Proteomes" id="UP000324222">
    <property type="component" value="Unassembled WGS sequence"/>
</dbReference>
<sequence>MNTRVSEPPAPLVFIKQRAGSSETGIRYSSAALLEYLSLRFLPTTSSQGANYIQKFPVAMCDVFRLKGLSR</sequence>
<proteinExistence type="predicted"/>
<reference evidence="1 2" key="1">
    <citation type="submission" date="2019-05" db="EMBL/GenBank/DDBJ databases">
        <title>Another draft genome of Portunus trituberculatus and its Hox gene families provides insights of decapod evolution.</title>
        <authorList>
            <person name="Jeong J.-H."/>
            <person name="Song I."/>
            <person name="Kim S."/>
            <person name="Choi T."/>
            <person name="Kim D."/>
            <person name="Ryu S."/>
            <person name="Kim W."/>
        </authorList>
    </citation>
    <scope>NUCLEOTIDE SEQUENCE [LARGE SCALE GENOMIC DNA]</scope>
    <source>
        <tissue evidence="1">Muscle</tissue>
    </source>
</reference>
<keyword evidence="2" id="KW-1185">Reference proteome</keyword>
<evidence type="ECO:0000313" key="2">
    <source>
        <dbReference type="Proteomes" id="UP000324222"/>
    </source>
</evidence>
<comment type="caution">
    <text evidence="1">The sequence shown here is derived from an EMBL/GenBank/DDBJ whole genome shotgun (WGS) entry which is preliminary data.</text>
</comment>
<organism evidence="1 2">
    <name type="scientific">Portunus trituberculatus</name>
    <name type="common">Swimming crab</name>
    <name type="synonym">Neptunus trituberculatus</name>
    <dbReference type="NCBI Taxonomy" id="210409"/>
    <lineage>
        <taxon>Eukaryota</taxon>
        <taxon>Metazoa</taxon>
        <taxon>Ecdysozoa</taxon>
        <taxon>Arthropoda</taxon>
        <taxon>Crustacea</taxon>
        <taxon>Multicrustacea</taxon>
        <taxon>Malacostraca</taxon>
        <taxon>Eumalacostraca</taxon>
        <taxon>Eucarida</taxon>
        <taxon>Decapoda</taxon>
        <taxon>Pleocyemata</taxon>
        <taxon>Brachyura</taxon>
        <taxon>Eubrachyura</taxon>
        <taxon>Portunoidea</taxon>
        <taxon>Portunidae</taxon>
        <taxon>Portuninae</taxon>
        <taxon>Portunus</taxon>
    </lineage>
</organism>
<protein>
    <submittedName>
        <fullName evidence="1">Uncharacterized protein</fullName>
    </submittedName>
</protein>
<dbReference type="AlphaFoldDB" id="A0A5B7D8Z7"/>
<gene>
    <name evidence="1" type="ORF">E2C01_010640</name>
</gene>
<accession>A0A5B7D8Z7</accession>
<name>A0A5B7D8Z7_PORTR</name>
<dbReference type="EMBL" id="VSRR010000620">
    <property type="protein sequence ID" value="MPC17774.1"/>
    <property type="molecule type" value="Genomic_DNA"/>
</dbReference>
<evidence type="ECO:0000313" key="1">
    <source>
        <dbReference type="EMBL" id="MPC17774.1"/>
    </source>
</evidence>